<dbReference type="GO" id="GO:0003677">
    <property type="term" value="F:DNA binding"/>
    <property type="evidence" value="ECO:0007669"/>
    <property type="project" value="UniProtKB-KW"/>
</dbReference>
<dbReference type="Pfam" id="PF00196">
    <property type="entry name" value="GerE"/>
    <property type="match status" value="1"/>
</dbReference>
<keyword evidence="5" id="KW-0472">Membrane</keyword>
<dbReference type="GO" id="GO:0006355">
    <property type="term" value="P:regulation of DNA-templated transcription"/>
    <property type="evidence" value="ECO:0007669"/>
    <property type="project" value="InterPro"/>
</dbReference>
<feature type="transmembrane region" description="Helical" evidence="5">
    <location>
        <begin position="65"/>
        <end position="84"/>
    </location>
</feature>
<dbReference type="SUPFAM" id="SSF46894">
    <property type="entry name" value="C-terminal effector domain of the bipartite response regulators"/>
    <property type="match status" value="1"/>
</dbReference>
<evidence type="ECO:0000256" key="1">
    <source>
        <dbReference type="ARBA" id="ARBA00023015"/>
    </source>
</evidence>
<name>A0A9D1D338_9ACTN</name>
<dbReference type="EMBL" id="DVGB01000072">
    <property type="protein sequence ID" value="HIR01774.1"/>
    <property type="molecule type" value="Genomic_DNA"/>
</dbReference>
<reference evidence="7" key="1">
    <citation type="submission" date="2020-10" db="EMBL/GenBank/DDBJ databases">
        <authorList>
            <person name="Gilroy R."/>
        </authorList>
    </citation>
    <scope>NUCLEOTIDE SEQUENCE</scope>
    <source>
        <strain evidence="7">ChiGjej1B1-2707</strain>
    </source>
</reference>
<evidence type="ECO:0000259" key="6">
    <source>
        <dbReference type="PROSITE" id="PS50043"/>
    </source>
</evidence>
<evidence type="ECO:0000313" key="7">
    <source>
        <dbReference type="EMBL" id="HIR01774.1"/>
    </source>
</evidence>
<gene>
    <name evidence="7" type="ORF">IAA69_05885</name>
</gene>
<keyword evidence="5" id="KW-0812">Transmembrane</keyword>
<dbReference type="PROSITE" id="PS00622">
    <property type="entry name" value="HTH_LUXR_1"/>
    <property type="match status" value="1"/>
</dbReference>
<comment type="caution">
    <text evidence="7">The sequence shown here is derived from an EMBL/GenBank/DDBJ whole genome shotgun (WGS) entry which is preliminary data.</text>
</comment>
<dbReference type="InterPro" id="IPR000792">
    <property type="entry name" value="Tscrpt_reg_LuxR_C"/>
</dbReference>
<reference evidence="7" key="2">
    <citation type="journal article" date="2021" name="PeerJ">
        <title>Extensive microbial diversity within the chicken gut microbiome revealed by metagenomics and culture.</title>
        <authorList>
            <person name="Gilroy R."/>
            <person name="Ravi A."/>
            <person name="Getino M."/>
            <person name="Pursley I."/>
            <person name="Horton D.L."/>
            <person name="Alikhan N.F."/>
            <person name="Baker D."/>
            <person name="Gharbi K."/>
            <person name="Hall N."/>
            <person name="Watson M."/>
            <person name="Adriaenssens E.M."/>
            <person name="Foster-Nyarko E."/>
            <person name="Jarju S."/>
            <person name="Secka A."/>
            <person name="Antonio M."/>
            <person name="Oren A."/>
            <person name="Chaudhuri R.R."/>
            <person name="La Ragione R."/>
            <person name="Hildebrand F."/>
            <person name="Pallen M.J."/>
        </authorList>
    </citation>
    <scope>NUCLEOTIDE SEQUENCE</scope>
    <source>
        <strain evidence="7">ChiGjej1B1-2707</strain>
    </source>
</reference>
<keyword evidence="5" id="KW-1133">Transmembrane helix</keyword>
<keyword evidence="3" id="KW-0804">Transcription</keyword>
<evidence type="ECO:0000256" key="4">
    <source>
        <dbReference type="SAM" id="MobiDB-lite"/>
    </source>
</evidence>
<dbReference type="AlphaFoldDB" id="A0A9D1D338"/>
<feature type="transmembrane region" description="Helical" evidence="5">
    <location>
        <begin position="6"/>
        <end position="27"/>
    </location>
</feature>
<evidence type="ECO:0000313" key="8">
    <source>
        <dbReference type="Proteomes" id="UP000824261"/>
    </source>
</evidence>
<feature type="transmembrane region" description="Helical" evidence="5">
    <location>
        <begin position="34"/>
        <end position="53"/>
    </location>
</feature>
<dbReference type="Proteomes" id="UP000824261">
    <property type="component" value="Unassembled WGS sequence"/>
</dbReference>
<dbReference type="PANTHER" id="PTHR44688">
    <property type="entry name" value="DNA-BINDING TRANSCRIPTIONAL ACTIVATOR DEVR_DOSR"/>
    <property type="match status" value="1"/>
</dbReference>
<dbReference type="PRINTS" id="PR00038">
    <property type="entry name" value="HTHLUXR"/>
</dbReference>
<evidence type="ECO:0000256" key="5">
    <source>
        <dbReference type="SAM" id="Phobius"/>
    </source>
</evidence>
<feature type="transmembrane region" description="Helical" evidence="5">
    <location>
        <begin position="96"/>
        <end position="118"/>
    </location>
</feature>
<proteinExistence type="predicted"/>
<dbReference type="SMART" id="SM00421">
    <property type="entry name" value="HTH_LUXR"/>
    <property type="match status" value="1"/>
</dbReference>
<dbReference type="PANTHER" id="PTHR44688:SF16">
    <property type="entry name" value="DNA-BINDING TRANSCRIPTIONAL ACTIVATOR DEVR_DOSR"/>
    <property type="match status" value="1"/>
</dbReference>
<organism evidence="7 8">
    <name type="scientific">Candidatus Aveggerthella stercoripullorum</name>
    <dbReference type="NCBI Taxonomy" id="2840688"/>
    <lineage>
        <taxon>Bacteria</taxon>
        <taxon>Bacillati</taxon>
        <taxon>Actinomycetota</taxon>
        <taxon>Coriobacteriia</taxon>
        <taxon>Eggerthellales</taxon>
        <taxon>Eggerthellaceae</taxon>
        <taxon>Eggerthellaceae incertae sedis</taxon>
        <taxon>Candidatus Aveggerthella</taxon>
    </lineage>
</organism>
<sequence length="370" mass="39432">MGTMGSQIYGMAWEVAGVLLFCLVAFLGWRARKVSLFGIVMLGLAAVAAFLPLSTEFVHIASGSFMSAGCIAFDIICWSLVALMHHFTRRPYVQTVAIVALCQQVGSFIGYAAGVLFPQAETNLSLYAPLVVFLCAVLAVGILYTRRSNKKLLAALFSDESVDDLPEAPDHTALPGGAMLSLVPTAADLQAAEKALETGNVVEMEAERAFAVLNARSTLREHNVVGSCAHADLAGASHHAAASISKSASPAKSTAHASIASSAEGNLAPSVGNAPSGQTDPHSPVTTSAQSEQTALEATIIERLSDEFHLTRREREVFAHLAKGRSAPYIAEVYQVSENTVRSHIKHIYTKLDVHSRQELLSFIQDASQE</sequence>
<evidence type="ECO:0000256" key="3">
    <source>
        <dbReference type="ARBA" id="ARBA00023163"/>
    </source>
</evidence>
<dbReference type="CDD" id="cd06170">
    <property type="entry name" value="LuxR_C_like"/>
    <property type="match status" value="1"/>
</dbReference>
<feature type="domain" description="HTH luxR-type" evidence="6">
    <location>
        <begin position="303"/>
        <end position="368"/>
    </location>
</feature>
<protein>
    <recommendedName>
        <fullName evidence="6">HTH luxR-type domain-containing protein</fullName>
    </recommendedName>
</protein>
<keyword evidence="1" id="KW-0805">Transcription regulation</keyword>
<feature type="transmembrane region" description="Helical" evidence="5">
    <location>
        <begin position="124"/>
        <end position="144"/>
    </location>
</feature>
<feature type="region of interest" description="Disordered" evidence="4">
    <location>
        <begin position="265"/>
        <end position="289"/>
    </location>
</feature>
<dbReference type="Gene3D" id="1.10.10.10">
    <property type="entry name" value="Winged helix-like DNA-binding domain superfamily/Winged helix DNA-binding domain"/>
    <property type="match status" value="1"/>
</dbReference>
<accession>A0A9D1D338</accession>
<keyword evidence="2" id="KW-0238">DNA-binding</keyword>
<feature type="compositionally biased region" description="Polar residues" evidence="4">
    <location>
        <begin position="273"/>
        <end position="289"/>
    </location>
</feature>
<evidence type="ECO:0000256" key="2">
    <source>
        <dbReference type="ARBA" id="ARBA00023125"/>
    </source>
</evidence>
<dbReference type="InterPro" id="IPR036388">
    <property type="entry name" value="WH-like_DNA-bd_sf"/>
</dbReference>
<dbReference type="PROSITE" id="PS50043">
    <property type="entry name" value="HTH_LUXR_2"/>
    <property type="match status" value="1"/>
</dbReference>
<dbReference type="InterPro" id="IPR016032">
    <property type="entry name" value="Sig_transdc_resp-reg_C-effctor"/>
</dbReference>